<gene>
    <name evidence="2" type="ORF">GB928_028485</name>
</gene>
<protein>
    <recommendedName>
        <fullName evidence="1">HTH luxR-type domain-containing protein</fullName>
    </recommendedName>
</protein>
<evidence type="ECO:0000313" key="2">
    <source>
        <dbReference type="EMBL" id="MDO6125123.1"/>
    </source>
</evidence>
<dbReference type="InterPro" id="IPR036388">
    <property type="entry name" value="WH-like_DNA-bd_sf"/>
</dbReference>
<name>A0ABT8XN15_9HYPH</name>
<proteinExistence type="predicted"/>
<dbReference type="InterPro" id="IPR000792">
    <property type="entry name" value="Tscrpt_reg_LuxR_C"/>
</dbReference>
<reference evidence="2" key="1">
    <citation type="submission" date="2022-04" db="EMBL/GenBank/DDBJ databases">
        <title>Shinella lacus sp. nov., a novel member of the genus Shinella from water.</title>
        <authorList>
            <person name="Deng Y."/>
        </authorList>
    </citation>
    <scope>NUCLEOTIDE SEQUENCE</scope>
    <source>
        <strain evidence="2">JCM 31239</strain>
    </source>
</reference>
<keyword evidence="3" id="KW-1185">Reference proteome</keyword>
<dbReference type="EMBL" id="WHSC02000024">
    <property type="protein sequence ID" value="MDO6125123.1"/>
    <property type="molecule type" value="Genomic_DNA"/>
</dbReference>
<feature type="domain" description="HTH luxR-type" evidence="1">
    <location>
        <begin position="312"/>
        <end position="369"/>
    </location>
</feature>
<dbReference type="Proteomes" id="UP001177080">
    <property type="component" value="Unassembled WGS sequence"/>
</dbReference>
<dbReference type="SUPFAM" id="SSF46894">
    <property type="entry name" value="C-terminal effector domain of the bipartite response regulators"/>
    <property type="match status" value="1"/>
</dbReference>
<organism evidence="2 3">
    <name type="scientific">Shinella curvata</name>
    <dbReference type="NCBI Taxonomy" id="1817964"/>
    <lineage>
        <taxon>Bacteria</taxon>
        <taxon>Pseudomonadati</taxon>
        <taxon>Pseudomonadota</taxon>
        <taxon>Alphaproteobacteria</taxon>
        <taxon>Hyphomicrobiales</taxon>
        <taxon>Rhizobiaceae</taxon>
        <taxon>Shinella</taxon>
    </lineage>
</organism>
<dbReference type="InterPro" id="IPR016032">
    <property type="entry name" value="Sig_transdc_resp-reg_C-effctor"/>
</dbReference>
<evidence type="ECO:0000313" key="3">
    <source>
        <dbReference type="Proteomes" id="UP001177080"/>
    </source>
</evidence>
<dbReference type="RefSeq" id="WP_244763100.1">
    <property type="nucleotide sequence ID" value="NZ_JALJCJ010000006.1"/>
</dbReference>
<dbReference type="Gene3D" id="1.10.10.10">
    <property type="entry name" value="Winged helix-like DNA-binding domain superfamily/Winged helix DNA-binding domain"/>
    <property type="match status" value="1"/>
</dbReference>
<sequence>MKPEHVLDKIQSIYSWANEGNTQSGLDILRDAVGAEHVVLSRRNRSGQDTRLACNRLAADELTCLDTLWTSDFADSSFKRIPPGKAFRVTDHLPLQVITESESYQEFVRHIDGGLGASTKLASEGASSVLFVCRSARQGRDFSNQDLLTIDLLASHVVEANEIRTRIEASRERESRSFEILDLVDEAVVLLNQDGRVVFINQEADALFATCDSLSCVNGRVRATNHALDNALQSAIGRASDLDLVSCNPHCVTSRTPHRLSVPQRRGLALTVKIFPGSHMGVDRYGIGISAVLIISDPEKSNRFSSHQIASQFGLSDREAELTALVCGGTKMKDAAAMMAISIGTTRQYLKSVFAKTGVTRQSDLIRLVRS</sequence>
<accession>A0ABT8XN15</accession>
<dbReference type="SMART" id="SM00421">
    <property type="entry name" value="HTH_LUXR"/>
    <property type="match status" value="1"/>
</dbReference>
<comment type="caution">
    <text evidence="2">The sequence shown here is derived from an EMBL/GenBank/DDBJ whole genome shotgun (WGS) entry which is preliminary data.</text>
</comment>
<evidence type="ECO:0000259" key="1">
    <source>
        <dbReference type="SMART" id="SM00421"/>
    </source>
</evidence>